<feature type="transmembrane region" description="Helical" evidence="8">
    <location>
        <begin position="307"/>
        <end position="330"/>
    </location>
</feature>
<feature type="transmembrane region" description="Helical" evidence="8">
    <location>
        <begin position="75"/>
        <end position="95"/>
    </location>
</feature>
<dbReference type="GO" id="GO:1990961">
    <property type="term" value="P:xenobiotic detoxification by transmembrane export across the plasma membrane"/>
    <property type="evidence" value="ECO:0007669"/>
    <property type="project" value="InterPro"/>
</dbReference>
<dbReference type="AlphaFoldDB" id="A0A1G6LTK5"/>
<dbReference type="InterPro" id="IPR036259">
    <property type="entry name" value="MFS_trans_sf"/>
</dbReference>
<dbReference type="SUPFAM" id="SSF103473">
    <property type="entry name" value="MFS general substrate transporter"/>
    <property type="match status" value="1"/>
</dbReference>
<keyword evidence="11" id="KW-1185">Reference proteome</keyword>
<keyword evidence="7 8" id="KW-0472">Membrane</keyword>
<evidence type="ECO:0000256" key="1">
    <source>
        <dbReference type="ARBA" id="ARBA00004651"/>
    </source>
</evidence>
<evidence type="ECO:0000256" key="2">
    <source>
        <dbReference type="ARBA" id="ARBA00006236"/>
    </source>
</evidence>
<feature type="transmembrane region" description="Helical" evidence="8">
    <location>
        <begin position="282"/>
        <end position="301"/>
    </location>
</feature>
<feature type="transmembrane region" description="Helical" evidence="8">
    <location>
        <begin position="368"/>
        <end position="386"/>
    </location>
</feature>
<evidence type="ECO:0000259" key="9">
    <source>
        <dbReference type="PROSITE" id="PS50850"/>
    </source>
</evidence>
<feature type="transmembrane region" description="Helical" evidence="8">
    <location>
        <begin position="132"/>
        <end position="156"/>
    </location>
</feature>
<proteinExistence type="inferred from homology"/>
<dbReference type="GO" id="GO:0005886">
    <property type="term" value="C:plasma membrane"/>
    <property type="evidence" value="ECO:0007669"/>
    <property type="project" value="UniProtKB-SubCell"/>
</dbReference>
<dbReference type="Gene3D" id="1.20.1720.10">
    <property type="entry name" value="Multidrug resistance protein D"/>
    <property type="match status" value="1"/>
</dbReference>
<dbReference type="Proteomes" id="UP000198757">
    <property type="component" value="Unassembled WGS sequence"/>
</dbReference>
<keyword evidence="3" id="KW-0813">Transport</keyword>
<dbReference type="InterPro" id="IPR004812">
    <property type="entry name" value="Efflux_drug-R_Bcr/CmlA"/>
</dbReference>
<dbReference type="CDD" id="cd17320">
    <property type="entry name" value="MFS_MdfA_MDR_like"/>
    <property type="match status" value="1"/>
</dbReference>
<keyword evidence="4" id="KW-1003">Cell membrane</keyword>
<keyword evidence="6 8" id="KW-1133">Transmembrane helix</keyword>
<evidence type="ECO:0000256" key="7">
    <source>
        <dbReference type="ARBA" id="ARBA00023136"/>
    </source>
</evidence>
<organism evidence="10 11">
    <name type="scientific">Niabella drilacis (strain DSM 25811 / CCM 8410 / CCUG 62505 / LMG 26954 / E90)</name>
    <dbReference type="NCBI Taxonomy" id="1285928"/>
    <lineage>
        <taxon>Bacteria</taxon>
        <taxon>Pseudomonadati</taxon>
        <taxon>Bacteroidota</taxon>
        <taxon>Chitinophagia</taxon>
        <taxon>Chitinophagales</taxon>
        <taxon>Chitinophagaceae</taxon>
        <taxon>Niabella</taxon>
    </lineage>
</organism>
<evidence type="ECO:0000256" key="5">
    <source>
        <dbReference type="ARBA" id="ARBA00022692"/>
    </source>
</evidence>
<sequence length="410" mass="44144">MKEQRFIRLLILGLLSAIGPFSIDMYLPGFPDIAKDLHTDVSKVSLTLSGFFVGISAGQLLYGPLLDKYGRKKPLYIGMAAYILASFGCVFARSIEMLIGLRFLQAIGGCVGMVASRAIVRDLFDVKENAKIFSLLMLVVGVSPIIAPTAGGYLAAAFGWQSIFIVLGAIGTIIVALVFFLLPESKKPDPGYSLYPRAILGKFGTVFRERQFVTYAFAGSFTAAGLYAYIAGSPHVFMEIFGVSEKVYGWIFTIVAAGLVTATQINARVLRKRTSAYIIPRAVSFQVLAGVLLFAGFALNWWGLYSSILLCCIFLACQGFTFPNASALAIAPFHENAGSASALLGCIQMAVGALSTVMVSLFHNETAVPMGGIMAFCAFTALCILLSGSSSLKRRKEPIESQTVDMLKRL</sequence>
<feature type="transmembrane region" description="Helical" evidence="8">
    <location>
        <begin position="250"/>
        <end position="270"/>
    </location>
</feature>
<dbReference type="OrthoDB" id="9800416at2"/>
<comment type="subcellular location">
    <subcellularLocation>
        <location evidence="1">Cell membrane</location>
        <topology evidence="1">Multi-pass membrane protein</topology>
    </subcellularLocation>
</comment>
<evidence type="ECO:0000256" key="4">
    <source>
        <dbReference type="ARBA" id="ARBA00022475"/>
    </source>
</evidence>
<evidence type="ECO:0000313" key="11">
    <source>
        <dbReference type="Proteomes" id="UP000198757"/>
    </source>
</evidence>
<feature type="transmembrane region" description="Helical" evidence="8">
    <location>
        <begin position="212"/>
        <end position="230"/>
    </location>
</feature>
<evidence type="ECO:0000256" key="6">
    <source>
        <dbReference type="ARBA" id="ARBA00022989"/>
    </source>
</evidence>
<dbReference type="GO" id="GO:0042910">
    <property type="term" value="F:xenobiotic transmembrane transporter activity"/>
    <property type="evidence" value="ECO:0007669"/>
    <property type="project" value="InterPro"/>
</dbReference>
<dbReference type="NCBIfam" id="TIGR00710">
    <property type="entry name" value="efflux_Bcr_CflA"/>
    <property type="match status" value="1"/>
</dbReference>
<protein>
    <submittedName>
        <fullName evidence="10">MFS transporter, DHA1 family, bicyclomycin/chloramphenicol resistance protein</fullName>
    </submittedName>
</protein>
<evidence type="ECO:0000256" key="8">
    <source>
        <dbReference type="SAM" id="Phobius"/>
    </source>
</evidence>
<feature type="transmembrane region" description="Helical" evidence="8">
    <location>
        <begin position="101"/>
        <end position="120"/>
    </location>
</feature>
<evidence type="ECO:0000313" key="10">
    <source>
        <dbReference type="EMBL" id="SDC46427.1"/>
    </source>
</evidence>
<dbReference type="PANTHER" id="PTHR23502">
    <property type="entry name" value="MAJOR FACILITATOR SUPERFAMILY"/>
    <property type="match status" value="1"/>
</dbReference>
<dbReference type="Pfam" id="PF07690">
    <property type="entry name" value="MFS_1"/>
    <property type="match status" value="1"/>
</dbReference>
<feature type="transmembrane region" description="Helical" evidence="8">
    <location>
        <begin position="342"/>
        <end position="362"/>
    </location>
</feature>
<dbReference type="STRING" id="1285928.SAMN04487894_102453"/>
<dbReference type="InterPro" id="IPR020846">
    <property type="entry name" value="MFS_dom"/>
</dbReference>
<feature type="transmembrane region" description="Helical" evidence="8">
    <location>
        <begin position="7"/>
        <end position="26"/>
    </location>
</feature>
<evidence type="ECO:0000256" key="3">
    <source>
        <dbReference type="ARBA" id="ARBA00022448"/>
    </source>
</evidence>
<dbReference type="PANTHER" id="PTHR23502:SF132">
    <property type="entry name" value="POLYAMINE TRANSPORTER 2-RELATED"/>
    <property type="match status" value="1"/>
</dbReference>
<comment type="similarity">
    <text evidence="2">Belongs to the major facilitator superfamily. Bcr/CmlA family.</text>
</comment>
<name>A0A1G6LTK5_NIADE</name>
<feature type="domain" description="Major facilitator superfamily (MFS) profile" evidence="9">
    <location>
        <begin position="8"/>
        <end position="395"/>
    </location>
</feature>
<dbReference type="InterPro" id="IPR011701">
    <property type="entry name" value="MFS"/>
</dbReference>
<keyword evidence="5 8" id="KW-0812">Transmembrane</keyword>
<gene>
    <name evidence="10" type="ORF">SAMN04487894_102453</name>
</gene>
<dbReference type="EMBL" id="FMZO01000002">
    <property type="protein sequence ID" value="SDC46427.1"/>
    <property type="molecule type" value="Genomic_DNA"/>
</dbReference>
<feature type="transmembrane region" description="Helical" evidence="8">
    <location>
        <begin position="162"/>
        <end position="182"/>
    </location>
</feature>
<reference evidence="11" key="1">
    <citation type="submission" date="2016-10" db="EMBL/GenBank/DDBJ databases">
        <authorList>
            <person name="Varghese N."/>
            <person name="Submissions S."/>
        </authorList>
    </citation>
    <scope>NUCLEOTIDE SEQUENCE [LARGE SCALE GENOMIC DNA]</scope>
    <source>
        <strain evidence="11">DSM 25811 / CCM 8410 / LMG 26954 / E90</strain>
    </source>
</reference>
<dbReference type="FunFam" id="1.20.1720.10:FF:000005">
    <property type="entry name" value="Bcr/CflA family efflux transporter"/>
    <property type="match status" value="1"/>
</dbReference>
<dbReference type="RefSeq" id="WP_090389059.1">
    <property type="nucleotide sequence ID" value="NZ_FMZO01000002.1"/>
</dbReference>
<accession>A0A1G6LTK5</accession>
<dbReference type="PROSITE" id="PS50850">
    <property type="entry name" value="MFS"/>
    <property type="match status" value="1"/>
</dbReference>
<feature type="transmembrane region" description="Helical" evidence="8">
    <location>
        <begin position="46"/>
        <end position="63"/>
    </location>
</feature>